<dbReference type="Pfam" id="PF01979">
    <property type="entry name" value="Amidohydro_1"/>
    <property type="match status" value="1"/>
</dbReference>
<dbReference type="GO" id="GO:0090614">
    <property type="term" value="F:5'-methylthioadenosine deaminase activity"/>
    <property type="evidence" value="ECO:0007669"/>
    <property type="project" value="UniProtKB-UniRule"/>
</dbReference>
<gene>
    <name evidence="5 7" type="primary">mtaD</name>
    <name evidence="7" type="ORF">DSM104443_02645</name>
</gene>
<keyword evidence="2 5" id="KW-0479">Metal-binding</keyword>
<comment type="function">
    <text evidence="5">Catalyzes the deamination of 5-methylthioadenosine and S-adenosyl-L-homocysteine into 5-methylthioinosine and S-inosyl-L-homocysteine, respectively. Is also able to deaminate adenosine.</text>
</comment>
<reference evidence="7 8" key="1">
    <citation type="submission" date="2020-04" db="EMBL/GenBank/DDBJ databases">
        <title>Usitatibacter rugosus gen. nov., sp. nov. and Usitatibacter palustris sp. nov., novel members of Usitatibacteraceae fam. nov. within the order Nitrosomonadales isolated from soil.</title>
        <authorList>
            <person name="Huber K.J."/>
            <person name="Neumann-Schaal M."/>
            <person name="Geppert A."/>
            <person name="Luckner M."/>
            <person name="Wanner G."/>
            <person name="Overmann J."/>
        </authorList>
    </citation>
    <scope>NUCLEOTIDE SEQUENCE [LARGE SCALE GENOMIC DNA]</scope>
    <source>
        <strain evidence="7 8">0125_3</strain>
    </source>
</reference>
<dbReference type="Gene3D" id="3.20.20.140">
    <property type="entry name" value="Metal-dependent hydrolases"/>
    <property type="match status" value="1"/>
</dbReference>
<protein>
    <recommendedName>
        <fullName evidence="5">5-methylthioadenosine/S-adenosylhomocysteine deaminase</fullName>
        <shortName evidence="5">MTA/SAH deaminase</shortName>
        <ecNumber evidence="5">3.5.4.28</ecNumber>
        <ecNumber evidence="5">3.5.4.31</ecNumber>
    </recommendedName>
</protein>
<dbReference type="EMBL" id="CP053069">
    <property type="protein sequence ID" value="QJR11567.1"/>
    <property type="molecule type" value="Genomic_DNA"/>
</dbReference>
<dbReference type="InterPro" id="IPR006680">
    <property type="entry name" value="Amidohydro-rel"/>
</dbReference>
<name>A0A6M4H143_9PROT</name>
<dbReference type="EC" id="3.5.4.31" evidence="5"/>
<dbReference type="InterPro" id="IPR023512">
    <property type="entry name" value="Deaminase_MtaD/DadD"/>
</dbReference>
<dbReference type="PANTHER" id="PTHR43794:SF11">
    <property type="entry name" value="AMIDOHYDROLASE-RELATED DOMAIN-CONTAINING PROTEIN"/>
    <property type="match status" value="1"/>
</dbReference>
<dbReference type="AlphaFoldDB" id="A0A6M4H143"/>
<dbReference type="InterPro" id="IPR032466">
    <property type="entry name" value="Metal_Hydrolase"/>
</dbReference>
<feature type="binding site" evidence="5">
    <location>
        <position position="221"/>
    </location>
    <ligand>
        <name>substrate</name>
    </ligand>
</feature>
<comment type="catalytic activity">
    <reaction evidence="5">
        <text>S-methyl-5'-thioadenosine + H2O + H(+) = S-methyl-5'-thioinosine + NH4(+)</text>
        <dbReference type="Rhea" id="RHEA:25025"/>
        <dbReference type="ChEBI" id="CHEBI:15377"/>
        <dbReference type="ChEBI" id="CHEBI:15378"/>
        <dbReference type="ChEBI" id="CHEBI:17509"/>
        <dbReference type="ChEBI" id="CHEBI:28938"/>
        <dbReference type="ChEBI" id="CHEBI:48595"/>
        <dbReference type="EC" id="3.5.4.31"/>
    </reaction>
</comment>
<dbReference type="KEGG" id="uru:DSM104443_02645"/>
<feature type="binding site" evidence="5">
    <location>
        <position position="98"/>
    </location>
    <ligand>
        <name>substrate</name>
    </ligand>
</feature>
<proteinExistence type="inferred from homology"/>
<feature type="binding site" evidence="5">
    <location>
        <position position="306"/>
    </location>
    <ligand>
        <name>Zn(2+)</name>
        <dbReference type="ChEBI" id="CHEBI:29105"/>
    </ligand>
</feature>
<dbReference type="SUPFAM" id="SSF51338">
    <property type="entry name" value="Composite domain of metallo-dependent hydrolases"/>
    <property type="match status" value="1"/>
</dbReference>
<dbReference type="Gene3D" id="2.30.40.10">
    <property type="entry name" value="Urease, subunit C, domain 1"/>
    <property type="match status" value="1"/>
</dbReference>
<evidence type="ECO:0000256" key="3">
    <source>
        <dbReference type="ARBA" id="ARBA00022801"/>
    </source>
</evidence>
<feature type="binding site" evidence="5">
    <location>
        <position position="71"/>
    </location>
    <ligand>
        <name>Zn(2+)</name>
        <dbReference type="ChEBI" id="CHEBI:29105"/>
    </ligand>
</feature>
<comment type="catalytic activity">
    <reaction evidence="5">
        <text>S-adenosyl-L-homocysteine + H2O + H(+) = S-inosyl-L-homocysteine + NH4(+)</text>
        <dbReference type="Rhea" id="RHEA:20716"/>
        <dbReference type="ChEBI" id="CHEBI:15377"/>
        <dbReference type="ChEBI" id="CHEBI:15378"/>
        <dbReference type="ChEBI" id="CHEBI:28938"/>
        <dbReference type="ChEBI" id="CHEBI:57856"/>
        <dbReference type="ChEBI" id="CHEBI:57985"/>
        <dbReference type="EC" id="3.5.4.28"/>
    </reaction>
</comment>
<evidence type="ECO:0000256" key="1">
    <source>
        <dbReference type="ARBA" id="ARBA00006745"/>
    </source>
</evidence>
<keyword evidence="3 5" id="KW-0378">Hydrolase</keyword>
<evidence type="ECO:0000256" key="2">
    <source>
        <dbReference type="ARBA" id="ARBA00022723"/>
    </source>
</evidence>
<feature type="domain" description="Amidohydrolase-related" evidence="6">
    <location>
        <begin position="61"/>
        <end position="408"/>
    </location>
</feature>
<comment type="caution">
    <text evidence="5">Lacks conserved residue(s) required for the propagation of feature annotation.</text>
</comment>
<dbReference type="FunFam" id="3.20.20.140:FF:000014">
    <property type="entry name" value="5-methylthioadenosine/S-adenosylhomocysteine deaminase"/>
    <property type="match status" value="1"/>
</dbReference>
<dbReference type="InterPro" id="IPR050287">
    <property type="entry name" value="MTA/SAH_deaminase"/>
</dbReference>
<dbReference type="RefSeq" id="WP_171093020.1">
    <property type="nucleotide sequence ID" value="NZ_CP053069.1"/>
</dbReference>
<dbReference type="EC" id="3.5.4.28" evidence="5"/>
<dbReference type="GO" id="GO:0046872">
    <property type="term" value="F:metal ion binding"/>
    <property type="evidence" value="ECO:0007669"/>
    <property type="project" value="UniProtKB-KW"/>
</dbReference>
<dbReference type="NCBIfam" id="NF006549">
    <property type="entry name" value="PRK09045.1"/>
    <property type="match status" value="1"/>
</dbReference>
<dbReference type="InterPro" id="IPR011059">
    <property type="entry name" value="Metal-dep_hydrolase_composite"/>
</dbReference>
<dbReference type="Proteomes" id="UP000501534">
    <property type="component" value="Chromosome"/>
</dbReference>
<dbReference type="PANTHER" id="PTHR43794">
    <property type="entry name" value="AMINOHYDROLASE SSNA-RELATED"/>
    <property type="match status" value="1"/>
</dbReference>
<dbReference type="HAMAP" id="MF_01281">
    <property type="entry name" value="MTA_SAH_deamin"/>
    <property type="match status" value="1"/>
</dbReference>
<comment type="similarity">
    <text evidence="1">Belongs to the metallo-dependent hydrolases superfamily. ATZ/TRZ family.</text>
</comment>
<evidence type="ECO:0000313" key="8">
    <source>
        <dbReference type="Proteomes" id="UP000501534"/>
    </source>
</evidence>
<evidence type="ECO:0000256" key="5">
    <source>
        <dbReference type="HAMAP-Rule" id="MF_01281"/>
    </source>
</evidence>
<feature type="binding site" evidence="5">
    <location>
        <position position="306"/>
    </location>
    <ligand>
        <name>substrate</name>
    </ligand>
</feature>
<evidence type="ECO:0000259" key="6">
    <source>
        <dbReference type="Pfam" id="PF01979"/>
    </source>
</evidence>
<dbReference type="CDD" id="cd01298">
    <property type="entry name" value="ATZ_TRZ_like"/>
    <property type="match status" value="1"/>
</dbReference>
<comment type="cofactor">
    <cofactor evidence="5">
        <name>Zn(2+)</name>
        <dbReference type="ChEBI" id="CHEBI:29105"/>
    </cofactor>
    <text evidence="5">Binds 1 zinc ion per subunit.</text>
</comment>
<dbReference type="GO" id="GO:0050270">
    <property type="term" value="F:S-adenosylhomocysteine deaminase activity"/>
    <property type="evidence" value="ECO:0007669"/>
    <property type="project" value="UniProtKB-UniRule"/>
</dbReference>
<keyword evidence="8" id="KW-1185">Reference proteome</keyword>
<evidence type="ECO:0000313" key="7">
    <source>
        <dbReference type="EMBL" id="QJR11567.1"/>
    </source>
</evidence>
<feature type="binding site" evidence="5">
    <location>
        <position position="218"/>
    </location>
    <ligand>
        <name>Zn(2+)</name>
        <dbReference type="ChEBI" id="CHEBI:29105"/>
    </ligand>
</feature>
<comment type="similarity">
    <text evidence="5">Belongs to the metallo-dependent hydrolases superfamily. MTA/SAH deaminase family.</text>
</comment>
<evidence type="ECO:0000256" key="4">
    <source>
        <dbReference type="ARBA" id="ARBA00022833"/>
    </source>
</evidence>
<keyword evidence="4 5" id="KW-0862">Zinc</keyword>
<feature type="binding site" evidence="5">
    <location>
        <position position="69"/>
    </location>
    <ligand>
        <name>Zn(2+)</name>
        <dbReference type="ChEBI" id="CHEBI:29105"/>
    </ligand>
</feature>
<organism evidence="7 8">
    <name type="scientific">Usitatibacter rugosus</name>
    <dbReference type="NCBI Taxonomy" id="2732067"/>
    <lineage>
        <taxon>Bacteria</taxon>
        <taxon>Pseudomonadati</taxon>
        <taxon>Pseudomonadota</taxon>
        <taxon>Betaproteobacteria</taxon>
        <taxon>Nitrosomonadales</taxon>
        <taxon>Usitatibacteraceae</taxon>
        <taxon>Usitatibacter</taxon>
    </lineage>
</organism>
<dbReference type="SUPFAM" id="SSF51556">
    <property type="entry name" value="Metallo-dependent hydrolases"/>
    <property type="match status" value="1"/>
</dbReference>
<feature type="binding site" evidence="5">
    <location>
        <position position="191"/>
    </location>
    <ligand>
        <name>substrate</name>
    </ligand>
</feature>
<sequence length="438" mass="47140">MQTIDTLLVASHVIPVSPSPAVLADHAVAIDAGRIVAVVPAAEALARFDAKKVVRLDHHALIPGLVNLHCHAAMTLMRGLADDQPLMTWLQDHIWPAEGKHVGDAFVHDGSLLAMAEMLRGGVTCVNDMYFFPEATARAALRAKMRACLGIIAIEFPSAYAPDANGYLAKGLATRDAYRDEPLLAFSLAPHAPYTVGDETLKRIAVLSEELDLPIHTHVHETQDEIAQGLAQHGVRPLERLRKLGIVGPRLIAVHAVHLEPIEIELLAREGASVAHCPSSNLKLASGFAPIAALRAKGVNVGVGTDGAASNNRLDVFTEMRTAALLAKAVSGNAATVTAHEALRMATLDAARAIGLEREIGSIEVGKQADLAAVELSSLETLPCFDPVSHLVYAAGREHVSHVWVAGEARLEERRLLDLDETELREKARWWQRKLQAP</sequence>
<accession>A0A6M4H143</accession>